<protein>
    <submittedName>
        <fullName evidence="2">AAA family ATPase</fullName>
    </submittedName>
</protein>
<comment type="caution">
    <text evidence="2">The sequence shown here is derived from an EMBL/GenBank/DDBJ whole genome shotgun (WGS) entry which is preliminary data.</text>
</comment>
<evidence type="ECO:0000313" key="2">
    <source>
        <dbReference type="EMBL" id="GAA1492818.1"/>
    </source>
</evidence>
<dbReference type="InterPro" id="IPR027417">
    <property type="entry name" value="P-loop_NTPase"/>
</dbReference>
<dbReference type="SUPFAM" id="SSF52540">
    <property type="entry name" value="P-loop containing nucleoside triphosphate hydrolases"/>
    <property type="match status" value="1"/>
</dbReference>
<keyword evidence="3" id="KW-1185">Reference proteome</keyword>
<dbReference type="EMBL" id="BAAAJX010000005">
    <property type="protein sequence ID" value="GAA1492818.1"/>
    <property type="molecule type" value="Genomic_DNA"/>
</dbReference>
<organism evidence="2 3">
    <name type="scientific">Curtobacterium herbarum</name>
    <dbReference type="NCBI Taxonomy" id="150122"/>
    <lineage>
        <taxon>Bacteria</taxon>
        <taxon>Bacillati</taxon>
        <taxon>Actinomycetota</taxon>
        <taxon>Actinomycetes</taxon>
        <taxon>Micrococcales</taxon>
        <taxon>Microbacteriaceae</taxon>
        <taxon>Curtobacterium</taxon>
    </lineage>
</organism>
<sequence>MDRDALLEHVRTRRGSARSPLVVGVSGHCGSGKSMFARALVDTMPGAVRIRGDDFLDPTRSHRRSTDWDGVERLRLAAEVLEPHRAGRASTFRRFDWSARALGAPEPLPTTDLLVVDLIGLFHPEVRGLLDLAVWCDVDLDEAARRGIARDRELGRSHEALWRDVWIPNDRDFAERFAPRESADIRYRSRVRQPDIRTPGDG</sequence>
<dbReference type="RefSeq" id="WP_204606757.1">
    <property type="nucleotide sequence ID" value="NZ_BAAAJX010000005.1"/>
</dbReference>
<dbReference type="Pfam" id="PF00485">
    <property type="entry name" value="PRK"/>
    <property type="match status" value="1"/>
</dbReference>
<accession>A0ABN1ZC21</accession>
<dbReference type="Proteomes" id="UP001501742">
    <property type="component" value="Unassembled WGS sequence"/>
</dbReference>
<reference evidence="2 3" key="1">
    <citation type="journal article" date="2019" name="Int. J. Syst. Evol. Microbiol.">
        <title>The Global Catalogue of Microorganisms (GCM) 10K type strain sequencing project: providing services to taxonomists for standard genome sequencing and annotation.</title>
        <authorList>
            <consortium name="The Broad Institute Genomics Platform"/>
            <consortium name="The Broad Institute Genome Sequencing Center for Infectious Disease"/>
            <person name="Wu L."/>
            <person name="Ma J."/>
        </authorList>
    </citation>
    <scope>NUCLEOTIDE SEQUENCE [LARGE SCALE GENOMIC DNA]</scope>
    <source>
        <strain evidence="2 3">JCM 12140</strain>
    </source>
</reference>
<dbReference type="InterPro" id="IPR006083">
    <property type="entry name" value="PRK/URK"/>
</dbReference>
<evidence type="ECO:0000313" key="3">
    <source>
        <dbReference type="Proteomes" id="UP001501742"/>
    </source>
</evidence>
<name>A0ABN1ZC21_9MICO</name>
<gene>
    <name evidence="2" type="ORF">GCM10009627_11640</name>
</gene>
<dbReference type="Gene3D" id="3.40.50.300">
    <property type="entry name" value="P-loop containing nucleotide triphosphate hydrolases"/>
    <property type="match status" value="1"/>
</dbReference>
<feature type="domain" description="Phosphoribulokinase/uridine kinase" evidence="1">
    <location>
        <begin position="22"/>
        <end position="173"/>
    </location>
</feature>
<proteinExistence type="predicted"/>
<evidence type="ECO:0000259" key="1">
    <source>
        <dbReference type="Pfam" id="PF00485"/>
    </source>
</evidence>